<evidence type="ECO:0000256" key="9">
    <source>
        <dbReference type="ARBA" id="ARBA00023136"/>
    </source>
</evidence>
<keyword evidence="3" id="KW-0813">Transport</keyword>
<evidence type="ECO:0000256" key="6">
    <source>
        <dbReference type="ARBA" id="ARBA00022741"/>
    </source>
</evidence>
<feature type="transmembrane region" description="Helical" evidence="11">
    <location>
        <begin position="406"/>
        <end position="427"/>
    </location>
</feature>
<dbReference type="FunFam" id="1.20.1560.10:FF:000066">
    <property type="entry name" value="ABC multidrug transporter (Eurofung)"/>
    <property type="match status" value="1"/>
</dbReference>
<feature type="transmembrane region" description="Helical" evidence="11">
    <location>
        <begin position="104"/>
        <end position="120"/>
    </location>
</feature>
<keyword evidence="5 11" id="KW-0812">Transmembrane</keyword>
<dbReference type="SUPFAM" id="SSF52540">
    <property type="entry name" value="P-loop containing nucleoside triphosphate hydrolases"/>
    <property type="match status" value="2"/>
</dbReference>
<dbReference type="Gene3D" id="3.40.50.300">
    <property type="entry name" value="P-loop containing nucleotide triphosphate hydrolases"/>
    <property type="match status" value="2"/>
</dbReference>
<feature type="domain" description="ABC transmembrane type-1" evidence="13">
    <location>
        <begin position="912"/>
        <end position="1176"/>
    </location>
</feature>
<feature type="transmembrane region" description="Helical" evidence="11">
    <location>
        <begin position="973"/>
        <end position="994"/>
    </location>
</feature>
<evidence type="ECO:0000256" key="1">
    <source>
        <dbReference type="ARBA" id="ARBA00004651"/>
    </source>
</evidence>
<keyword evidence="9 11" id="KW-0472">Membrane</keyword>
<dbReference type="FunFam" id="1.20.1560.10:FF:000055">
    <property type="entry name" value="ABC multidrug transporter (Eurofung)"/>
    <property type="match status" value="1"/>
</dbReference>
<keyword evidence="14" id="KW-0378">Hydrolase</keyword>
<dbReference type="InterPro" id="IPR050173">
    <property type="entry name" value="ABC_transporter_C-like"/>
</dbReference>
<dbReference type="GO" id="GO:0140359">
    <property type="term" value="F:ABC-type transporter activity"/>
    <property type="evidence" value="ECO:0007669"/>
    <property type="project" value="InterPro"/>
</dbReference>
<dbReference type="FunFam" id="3.40.50.300:FF:000838">
    <property type="entry name" value="ABC multidrug transporter (Eurofung)"/>
    <property type="match status" value="1"/>
</dbReference>
<dbReference type="CDD" id="cd18580">
    <property type="entry name" value="ABC_6TM_ABCC_D2"/>
    <property type="match status" value="1"/>
</dbReference>
<dbReference type="EMBL" id="ML736181">
    <property type="protein sequence ID" value="KAE8380421.1"/>
    <property type="molecule type" value="Genomic_DNA"/>
</dbReference>
<feature type="domain" description="ABC transporter" evidence="12">
    <location>
        <begin position="1213"/>
        <end position="1445"/>
    </location>
</feature>
<keyword evidence="6" id="KW-0547">Nucleotide-binding</keyword>
<evidence type="ECO:0000313" key="15">
    <source>
        <dbReference type="Proteomes" id="UP000326198"/>
    </source>
</evidence>
<feature type="transmembrane region" description="Helical" evidence="11">
    <location>
        <begin position="939"/>
        <end position="961"/>
    </location>
</feature>
<evidence type="ECO:0000256" key="5">
    <source>
        <dbReference type="ARBA" id="ARBA00022692"/>
    </source>
</evidence>
<dbReference type="GO" id="GO:0005886">
    <property type="term" value="C:plasma membrane"/>
    <property type="evidence" value="ECO:0007669"/>
    <property type="project" value="UniProtKB-SubCell"/>
</dbReference>
<evidence type="ECO:0000256" key="8">
    <source>
        <dbReference type="ARBA" id="ARBA00022989"/>
    </source>
</evidence>
<dbReference type="InterPro" id="IPR044746">
    <property type="entry name" value="ABCC_6TM_D1"/>
</dbReference>
<feature type="domain" description="ABC transmembrane type-1" evidence="13">
    <location>
        <begin position="278"/>
        <end position="555"/>
    </location>
</feature>
<dbReference type="PROSITE" id="PS50893">
    <property type="entry name" value="ABC_TRANSPORTER_2"/>
    <property type="match status" value="2"/>
</dbReference>
<evidence type="ECO:0000313" key="14">
    <source>
        <dbReference type="EMBL" id="KAE8380421.1"/>
    </source>
</evidence>
<reference evidence="14 15" key="1">
    <citation type="submission" date="2019-04" db="EMBL/GenBank/DDBJ databases">
        <title>Friends and foes A comparative genomics studyof 23 Aspergillus species from section Flavi.</title>
        <authorList>
            <consortium name="DOE Joint Genome Institute"/>
            <person name="Kjaerbolling I."/>
            <person name="Vesth T."/>
            <person name="Frisvad J.C."/>
            <person name="Nybo J.L."/>
            <person name="Theobald S."/>
            <person name="Kildgaard S."/>
            <person name="Isbrandt T."/>
            <person name="Kuo A."/>
            <person name="Sato A."/>
            <person name="Lyhne E.K."/>
            <person name="Kogle M.E."/>
            <person name="Wiebenga A."/>
            <person name="Kun R.S."/>
            <person name="Lubbers R.J."/>
            <person name="Makela M.R."/>
            <person name="Barry K."/>
            <person name="Chovatia M."/>
            <person name="Clum A."/>
            <person name="Daum C."/>
            <person name="Haridas S."/>
            <person name="He G."/>
            <person name="LaButti K."/>
            <person name="Lipzen A."/>
            <person name="Mondo S."/>
            <person name="Riley R."/>
            <person name="Salamov A."/>
            <person name="Simmons B.A."/>
            <person name="Magnuson J.K."/>
            <person name="Henrissat B."/>
            <person name="Mortensen U.H."/>
            <person name="Larsen T.O."/>
            <person name="Devries R.P."/>
            <person name="Grigoriev I.V."/>
            <person name="Machida M."/>
            <person name="Baker S.E."/>
            <person name="Andersen M.R."/>
        </authorList>
    </citation>
    <scope>NUCLEOTIDE SEQUENCE [LARGE SCALE GENOMIC DNA]</scope>
    <source>
        <strain evidence="14 15">IBT 29228</strain>
    </source>
</reference>
<protein>
    <submittedName>
        <fullName evidence="14">P-loop containing nucleoside triphosphate hydrolase protein</fullName>
    </submittedName>
</protein>
<gene>
    <name evidence="14" type="ORF">BDV26DRAFT_290348</name>
</gene>
<accession>A0A5N7BF60</accession>
<dbReference type="InterPro" id="IPR044726">
    <property type="entry name" value="ABCC_6TM_D2"/>
</dbReference>
<feature type="transmembrane region" description="Helical" evidence="11">
    <location>
        <begin position="494"/>
        <end position="515"/>
    </location>
</feature>
<feature type="transmembrane region" description="Helical" evidence="11">
    <location>
        <begin position="159"/>
        <end position="177"/>
    </location>
</feature>
<evidence type="ECO:0000256" key="2">
    <source>
        <dbReference type="ARBA" id="ARBA00009726"/>
    </source>
</evidence>
<keyword evidence="4" id="KW-1003">Cell membrane</keyword>
<dbReference type="Pfam" id="PF00664">
    <property type="entry name" value="ABC_membrane"/>
    <property type="match status" value="2"/>
</dbReference>
<dbReference type="CDD" id="cd18579">
    <property type="entry name" value="ABC_6TM_ABCC_D1"/>
    <property type="match status" value="1"/>
</dbReference>
<organism evidence="14 15">
    <name type="scientific">Aspergillus bertholletiae</name>
    <dbReference type="NCBI Taxonomy" id="1226010"/>
    <lineage>
        <taxon>Eukaryota</taxon>
        <taxon>Fungi</taxon>
        <taxon>Dikarya</taxon>
        <taxon>Ascomycota</taxon>
        <taxon>Pezizomycotina</taxon>
        <taxon>Eurotiomycetes</taxon>
        <taxon>Eurotiomycetidae</taxon>
        <taxon>Eurotiales</taxon>
        <taxon>Aspergillaceae</taxon>
        <taxon>Aspergillus</taxon>
        <taxon>Aspergillus subgen. Circumdati</taxon>
    </lineage>
</organism>
<dbReference type="SMART" id="SM00382">
    <property type="entry name" value="AAA"/>
    <property type="match status" value="2"/>
</dbReference>
<feature type="transmembrane region" description="Helical" evidence="11">
    <location>
        <begin position="535"/>
        <end position="558"/>
    </location>
</feature>
<proteinExistence type="inferred from homology"/>
<dbReference type="OrthoDB" id="6500128at2759"/>
<feature type="transmembrane region" description="Helical" evidence="11">
    <location>
        <begin position="34"/>
        <end position="52"/>
    </location>
</feature>
<dbReference type="PANTHER" id="PTHR24223:SF399">
    <property type="entry name" value="ABC TRANSPORTER ATNG"/>
    <property type="match status" value="1"/>
</dbReference>
<feature type="transmembrane region" description="Helical" evidence="11">
    <location>
        <begin position="132"/>
        <end position="153"/>
    </location>
</feature>
<dbReference type="PROSITE" id="PS00211">
    <property type="entry name" value="ABC_TRANSPORTER_1"/>
    <property type="match status" value="2"/>
</dbReference>
<keyword evidence="10" id="KW-0325">Glycoprotein</keyword>
<dbReference type="InterPro" id="IPR011527">
    <property type="entry name" value="ABC1_TM_dom"/>
</dbReference>
<dbReference type="GO" id="GO:0005524">
    <property type="term" value="F:ATP binding"/>
    <property type="evidence" value="ECO:0007669"/>
    <property type="project" value="UniProtKB-KW"/>
</dbReference>
<dbReference type="CDD" id="cd03244">
    <property type="entry name" value="ABCC_MRP_domain2"/>
    <property type="match status" value="1"/>
</dbReference>
<dbReference type="InterPro" id="IPR036640">
    <property type="entry name" value="ABC1_TM_sf"/>
</dbReference>
<sequence length="1459" mass="160636">MANQTCDRADNTFGPKIRGCRDGTDFTLLFEQSVFSLLPSVCFLGCALYRYFQLVKRDKVLKCSVDGLMLAKGAAITTLGGLQIALIVLYALPGGDMTRASRPSAVVGFLVILALAVTSYQEHVRSIRPSFLLGVYLATSTLLDGSQARTLWLRGDNRAIAILFCATVVLKLITLATESTQKRHLLRDPYCRYPSDALGSIYNRSVFWWLNSLLLRGSSHPIQQQDLPPLDPKLASGTVGYRMQSAWQHCAKDSRYSLVWVALRVAYSPLLYVIFPRVCLIGFNIAQPLLIYRVISFLDDPTNDQTNFISGALTGAALLVYLGIAISTASYQHQIYRYITMIRGALLSLIYNQTLRLPASTLTDHAAATLISEDFDRIAAGIENADVVWASPIEVALAIYILYKEIGLACFAPVVIVVGCAGSAYTLSKRAKAAQQKWMDALQVRISLTSSFLANIKGIRMIGLSEASSTEIDDRRVNELGKSKKFRQNATTRMTIGVLPETIGPAAAFLAYVLITGNSNQGALSPAKAFSALSLIALLSKPVLNFMYAFPVLVASLSSYDRIQKYLMVDQDDPNSMVPCLVELNPQWNDPYTAKAPVLETIELHKPGYLNRAKHPNTLIKIMNASFAFREADSPILKQVSMDIQRGSAAILMGPVGSGKSALLLALLGELVLKAGTILRIPECGIAYCSQEPWLPNLSIRNIIRGPLDFDEAWYAEVIYACCLNTDIAGLPRQDMTVIGSKGGRLSGGQRQRISLARAIYSRKPLLLLDDITSGLDTTTEDQIAERLLGQKGICRKYRLAVIIATHKVKFKHMVETIFEVNADSSTVNIERSSERLENYVDNAIIQPHVYPGSTEPNVLEEQVVNAHEDPPDTSRQIGDSSLYLLYANEMGLAFATVVILAATSFCFFSRFPTIWLQWWSEAESRDPGRHSASYTGGYVGFGVSAAVSFFLLYWTFLVESVPRTSVRLHRRLLKAVTAAPLSSLMALDTGVILNRFSQDMSLIDMKLPGAIVQTLDGLLDAIAEGVLIAYSSPWTALTFIPLLAIFYILQKFYLRTSRQMRHLDLEAKSPLFSCILETCDGITTIRAFSWQEAFRQNSLSLIDESQKPFYLMYSIQCWLTLVLNLLVMGIVVVLVALAVELRNTSGGALGVALNNVSAISATLAYLIQAWTSLETSLGALARLKSFESETPSEHLSRERHSPGSLWPPRGRIQFIDVTASYGTDFQPVIHDISIEIPPGTKVGICGRSGSGKSSLLASLLRLNEITNGSIFIDDLDVSRIPRDTIRRQLAVLPQDPLILSGSVRRNLDPFQRHTDENIKSVLSQVGMLDSLLPPGSGLGSPMKKDTLSSGQQQLIAFARTLLNPSPILLLDEATSMVDMQTEATIMNLVRERFQYRTVIAVAHRLNTIVDFDLILVMDQGTIVESGTPAELLHKGEGWFKELWAKQIHGGPQHLNQGA</sequence>
<evidence type="ECO:0000256" key="7">
    <source>
        <dbReference type="ARBA" id="ARBA00022840"/>
    </source>
</evidence>
<name>A0A5N7BF60_9EURO</name>
<dbReference type="InterPro" id="IPR017871">
    <property type="entry name" value="ABC_transporter-like_CS"/>
</dbReference>
<dbReference type="PANTHER" id="PTHR24223">
    <property type="entry name" value="ATP-BINDING CASSETTE SUB-FAMILY C"/>
    <property type="match status" value="1"/>
</dbReference>
<feature type="transmembrane region" description="Helical" evidence="11">
    <location>
        <begin position="307"/>
        <end position="328"/>
    </location>
</feature>
<dbReference type="InterPro" id="IPR003593">
    <property type="entry name" value="AAA+_ATPase"/>
</dbReference>
<feature type="domain" description="ABC transporter" evidence="12">
    <location>
        <begin position="620"/>
        <end position="857"/>
    </location>
</feature>
<dbReference type="SUPFAM" id="SSF90123">
    <property type="entry name" value="ABC transporter transmembrane region"/>
    <property type="match status" value="2"/>
</dbReference>
<dbReference type="Pfam" id="PF00005">
    <property type="entry name" value="ABC_tran"/>
    <property type="match status" value="2"/>
</dbReference>
<dbReference type="Proteomes" id="UP000326198">
    <property type="component" value="Unassembled WGS sequence"/>
</dbReference>
<evidence type="ECO:0000256" key="3">
    <source>
        <dbReference type="ARBA" id="ARBA00022448"/>
    </source>
</evidence>
<feature type="transmembrane region" description="Helical" evidence="11">
    <location>
        <begin position="893"/>
        <end position="919"/>
    </location>
</feature>
<dbReference type="InterPro" id="IPR003439">
    <property type="entry name" value="ABC_transporter-like_ATP-bd"/>
</dbReference>
<feature type="transmembrane region" description="Helical" evidence="11">
    <location>
        <begin position="73"/>
        <end position="92"/>
    </location>
</feature>
<keyword evidence="15" id="KW-1185">Reference proteome</keyword>
<comment type="subcellular location">
    <subcellularLocation>
        <location evidence="1">Cell membrane</location>
        <topology evidence="1">Multi-pass membrane protein</topology>
    </subcellularLocation>
</comment>
<keyword evidence="7" id="KW-0067">ATP-binding</keyword>
<evidence type="ECO:0000259" key="13">
    <source>
        <dbReference type="PROSITE" id="PS50929"/>
    </source>
</evidence>
<evidence type="ECO:0000259" key="12">
    <source>
        <dbReference type="PROSITE" id="PS50893"/>
    </source>
</evidence>
<dbReference type="PROSITE" id="PS50929">
    <property type="entry name" value="ABC_TM1F"/>
    <property type="match status" value="2"/>
</dbReference>
<keyword evidence="8 11" id="KW-1133">Transmembrane helix</keyword>
<feature type="transmembrane region" description="Helical" evidence="11">
    <location>
        <begin position="1035"/>
        <end position="1055"/>
    </location>
</feature>
<dbReference type="InterPro" id="IPR027417">
    <property type="entry name" value="P-loop_NTPase"/>
</dbReference>
<feature type="transmembrane region" description="Helical" evidence="11">
    <location>
        <begin position="270"/>
        <end position="295"/>
    </location>
</feature>
<evidence type="ECO:0000256" key="11">
    <source>
        <dbReference type="SAM" id="Phobius"/>
    </source>
</evidence>
<feature type="transmembrane region" description="Helical" evidence="11">
    <location>
        <begin position="1118"/>
        <end position="1140"/>
    </location>
</feature>
<dbReference type="Gene3D" id="1.20.1560.10">
    <property type="entry name" value="ABC transporter type 1, transmembrane domain"/>
    <property type="match status" value="2"/>
</dbReference>
<evidence type="ECO:0000256" key="4">
    <source>
        <dbReference type="ARBA" id="ARBA00022475"/>
    </source>
</evidence>
<dbReference type="GO" id="GO:0016887">
    <property type="term" value="F:ATP hydrolysis activity"/>
    <property type="evidence" value="ECO:0007669"/>
    <property type="project" value="InterPro"/>
</dbReference>
<evidence type="ECO:0000256" key="10">
    <source>
        <dbReference type="ARBA" id="ARBA00023180"/>
    </source>
</evidence>
<comment type="similarity">
    <text evidence="2">Belongs to the ABC transporter superfamily. ABCC family. Conjugate transporter (TC 3.A.1.208) subfamily.</text>
</comment>